<evidence type="ECO:0000256" key="3">
    <source>
        <dbReference type="ARBA" id="ARBA00023163"/>
    </source>
</evidence>
<evidence type="ECO:0000313" key="8">
    <source>
        <dbReference type="Proteomes" id="UP000540929"/>
    </source>
</evidence>
<evidence type="ECO:0000256" key="4">
    <source>
        <dbReference type="SAM" id="MobiDB-lite"/>
    </source>
</evidence>
<evidence type="ECO:0000313" key="7">
    <source>
        <dbReference type="EMBL" id="NYH25745.1"/>
    </source>
</evidence>
<dbReference type="GO" id="GO:0003677">
    <property type="term" value="F:DNA binding"/>
    <property type="evidence" value="ECO:0007669"/>
    <property type="project" value="UniProtKB-KW"/>
</dbReference>
<sequence>MSSLTEKVVATLSDEIRRGALRPGDRIPTEVAMMKQLSVSRSVVREAISRLQAARVVETRHGIGTFVLAPASEEPLQLPAADLSSMLDVMAIIEFRIDVEAASAALAAARRTDQHLKQMRAALTRFESELERGSTDTVAHDIEFHLQIARASGNRYFFDVLSQLGRSVSPRTRLGSAEIAELDHIEHLRNVLAEHQMIYRAIERQDADDARAAMRMHLSNSRERLRRAHEASLPLCSASPPPTR</sequence>
<keyword evidence="8" id="KW-1185">Reference proteome</keyword>
<dbReference type="SMART" id="SM00895">
    <property type="entry name" value="FCD"/>
    <property type="match status" value="1"/>
</dbReference>
<feature type="region of interest" description="Disordered" evidence="4">
    <location>
        <begin position="223"/>
        <end position="244"/>
    </location>
</feature>
<dbReference type="Pfam" id="PF07729">
    <property type="entry name" value="FCD"/>
    <property type="match status" value="1"/>
</dbReference>
<gene>
    <name evidence="7" type="ORF">GGD40_005316</name>
    <name evidence="6" type="ORF">GGD41_003044</name>
</gene>
<dbReference type="InterPro" id="IPR036390">
    <property type="entry name" value="WH_DNA-bd_sf"/>
</dbReference>
<name>A0A7Z0BAE6_9BURK</name>
<dbReference type="PRINTS" id="PR00035">
    <property type="entry name" value="HTHGNTR"/>
</dbReference>
<dbReference type="InterPro" id="IPR008920">
    <property type="entry name" value="TF_FadR/GntR_C"/>
</dbReference>
<proteinExistence type="predicted"/>
<dbReference type="SUPFAM" id="SSF48008">
    <property type="entry name" value="GntR ligand-binding domain-like"/>
    <property type="match status" value="1"/>
</dbReference>
<dbReference type="GO" id="GO:0003700">
    <property type="term" value="F:DNA-binding transcription factor activity"/>
    <property type="evidence" value="ECO:0007669"/>
    <property type="project" value="InterPro"/>
</dbReference>
<feature type="domain" description="HTH gntR-type" evidence="5">
    <location>
        <begin position="2"/>
        <end position="70"/>
    </location>
</feature>
<dbReference type="Proteomes" id="UP000540929">
    <property type="component" value="Unassembled WGS sequence"/>
</dbReference>
<dbReference type="RefSeq" id="WP_179711791.1">
    <property type="nucleotide sequence ID" value="NZ_JACCAS010000002.1"/>
</dbReference>
<dbReference type="InterPro" id="IPR036388">
    <property type="entry name" value="WH-like_DNA-bd_sf"/>
</dbReference>
<comment type="caution">
    <text evidence="7">The sequence shown here is derived from an EMBL/GenBank/DDBJ whole genome shotgun (WGS) entry which is preliminary data.</text>
</comment>
<dbReference type="SMART" id="SM00345">
    <property type="entry name" value="HTH_GNTR"/>
    <property type="match status" value="1"/>
</dbReference>
<dbReference type="PANTHER" id="PTHR43537:SF5">
    <property type="entry name" value="UXU OPERON TRANSCRIPTIONAL REGULATOR"/>
    <property type="match status" value="1"/>
</dbReference>
<dbReference type="Gene3D" id="1.20.120.530">
    <property type="entry name" value="GntR ligand-binding domain-like"/>
    <property type="match status" value="1"/>
</dbReference>
<dbReference type="EMBL" id="JACCAU010000001">
    <property type="protein sequence ID" value="NYH15816.1"/>
    <property type="molecule type" value="Genomic_DNA"/>
</dbReference>
<keyword evidence="3" id="KW-0804">Transcription</keyword>
<evidence type="ECO:0000313" key="6">
    <source>
        <dbReference type="EMBL" id="NYH15816.1"/>
    </source>
</evidence>
<keyword evidence="2 7" id="KW-0238">DNA-binding</keyword>
<dbReference type="SUPFAM" id="SSF46785">
    <property type="entry name" value="Winged helix' DNA-binding domain"/>
    <property type="match status" value="1"/>
</dbReference>
<dbReference type="Pfam" id="PF00392">
    <property type="entry name" value="GntR"/>
    <property type="match status" value="1"/>
</dbReference>
<dbReference type="Proteomes" id="UP000572540">
    <property type="component" value="Unassembled WGS sequence"/>
</dbReference>
<reference evidence="8 9" key="1">
    <citation type="submission" date="2020-07" db="EMBL/GenBank/DDBJ databases">
        <title>Exploring microbial biodiversity for novel pathways involved in the catabolism of aromatic compounds derived from lignin.</title>
        <authorList>
            <person name="Elkins J."/>
        </authorList>
    </citation>
    <scope>NUCLEOTIDE SEQUENCE [LARGE SCALE GENOMIC DNA]</scope>
    <source>
        <strain evidence="6 9">H2C3B</strain>
        <strain evidence="7 8">H2C3C</strain>
    </source>
</reference>
<evidence type="ECO:0000256" key="2">
    <source>
        <dbReference type="ARBA" id="ARBA00023125"/>
    </source>
</evidence>
<dbReference type="EMBL" id="JACCAS010000002">
    <property type="protein sequence ID" value="NYH25745.1"/>
    <property type="molecule type" value="Genomic_DNA"/>
</dbReference>
<dbReference type="PROSITE" id="PS50949">
    <property type="entry name" value="HTH_GNTR"/>
    <property type="match status" value="1"/>
</dbReference>
<evidence type="ECO:0000259" key="5">
    <source>
        <dbReference type="PROSITE" id="PS50949"/>
    </source>
</evidence>
<dbReference type="Gene3D" id="1.10.10.10">
    <property type="entry name" value="Winged helix-like DNA-binding domain superfamily/Winged helix DNA-binding domain"/>
    <property type="match status" value="1"/>
</dbReference>
<evidence type="ECO:0000256" key="1">
    <source>
        <dbReference type="ARBA" id="ARBA00023015"/>
    </source>
</evidence>
<dbReference type="PANTHER" id="PTHR43537">
    <property type="entry name" value="TRANSCRIPTIONAL REGULATOR, GNTR FAMILY"/>
    <property type="match status" value="1"/>
</dbReference>
<protein>
    <submittedName>
        <fullName evidence="7">DNA-binding FadR family transcriptional regulator</fullName>
    </submittedName>
</protein>
<keyword evidence="1" id="KW-0805">Transcription regulation</keyword>
<dbReference type="InterPro" id="IPR000524">
    <property type="entry name" value="Tscrpt_reg_HTH_GntR"/>
</dbReference>
<dbReference type="InterPro" id="IPR011711">
    <property type="entry name" value="GntR_C"/>
</dbReference>
<accession>A0A7Z0BAE6</accession>
<organism evidence="7 8">
    <name type="scientific">Paraburkholderia bryophila</name>
    <dbReference type="NCBI Taxonomy" id="420952"/>
    <lineage>
        <taxon>Bacteria</taxon>
        <taxon>Pseudomonadati</taxon>
        <taxon>Pseudomonadota</taxon>
        <taxon>Betaproteobacteria</taxon>
        <taxon>Burkholderiales</taxon>
        <taxon>Burkholderiaceae</taxon>
        <taxon>Paraburkholderia</taxon>
    </lineage>
</organism>
<evidence type="ECO:0000313" key="9">
    <source>
        <dbReference type="Proteomes" id="UP000572540"/>
    </source>
</evidence>
<dbReference type="AlphaFoldDB" id="A0A7Z0BAE6"/>
<dbReference type="CDD" id="cd07377">
    <property type="entry name" value="WHTH_GntR"/>
    <property type="match status" value="1"/>
</dbReference>